<feature type="transmembrane region" description="Helical" evidence="1">
    <location>
        <begin position="12"/>
        <end position="33"/>
    </location>
</feature>
<dbReference type="PANTHER" id="PTHR32063">
    <property type="match status" value="1"/>
</dbReference>
<accession>B8FLR4</accession>
<feature type="transmembrane region" description="Helical" evidence="1">
    <location>
        <begin position="426"/>
        <end position="450"/>
    </location>
</feature>
<feature type="transmembrane region" description="Helical" evidence="1">
    <location>
        <begin position="462"/>
        <end position="485"/>
    </location>
</feature>
<dbReference type="Gene3D" id="1.20.1640.10">
    <property type="entry name" value="Multidrug efflux transporter AcrB transmembrane domain"/>
    <property type="match status" value="2"/>
</dbReference>
<keyword evidence="1" id="KW-0472">Membrane</keyword>
<dbReference type="SUPFAM" id="SSF82693">
    <property type="entry name" value="Multidrug efflux transporter AcrB pore domain, PN1, PN2, PC1 and PC2 subdomains"/>
    <property type="match status" value="3"/>
</dbReference>
<dbReference type="InterPro" id="IPR001036">
    <property type="entry name" value="Acrflvin-R"/>
</dbReference>
<dbReference type="AlphaFoldDB" id="B8FLR4"/>
<feature type="transmembrane region" description="Helical" evidence="1">
    <location>
        <begin position="527"/>
        <end position="546"/>
    </location>
</feature>
<sequence length="1045" mass="113813">MEREIAITRISLNRPVTTIVLVLAAIFFGFYSYRNMGLELYPNVDIPVVSVSTILTGASPEIIDRDVTDVLEEQLNTIEGIKNLTSSSYEGRSVIVIEFVLERDIDAAAADVRAKVNLAQYYLPNDCEDPIVSKLDVGAFPVMNIAVKGGEDYRTRSHFVDKVVKPRLQTLSGVGSVDLVGFRDREIRVWLKPADLEAQGLTASDVAGALARRHLELPGGRIENDTQELSIRVEGEYATVEGLSQLVVKESLDGRLVRLRDVAKVEDGFEDVRTGSYLNGSPVITVQVKKQPGVNEVQVCNSVKEVLKDLRSIAPAGIEMIISSDTSDFISRSMNGVENDLMIGVVLTALLMFVFLRSIRVTLVAIISIPTCLISTFLICNALGFTVNNLTMLAMSLAVGMVVDNTIVVIENIFRHLEQGKPVRQAALVGAGQVGFAVLAGTATTLAVFVPVATMKGVIGRFFFSFGMTIAGAMLISLLVSLTLTPFMASHLMKRQTSEGTFSKILDLPMKALEALYRRVLGWAVRFRFVTILFALLTFAAGIMMAKQLGMDFAPEEDQGETTLQYELPIGTSVEESARMTRELSAIVQEQPEVTLVLATFGGGSGEEIHKGNLYIRLVGRKERSVSVAQFEERLRDLFAGYRDVIFQIQQGGGGPGSSDAEQSIQADSLEDLARVTEAMVEDLKKAPGLVDVNSDLRLTKPMVKIHINRGLTDSLGVDVKDIANEVNTYFGGTDASVFKSEGNRYDINLKGAPEDRLVADDIGRITVKTSTGDTVRLGAMVDVETTVGPNVIKRYNRRYSASVYANVQEGYSTKQATDDIQAAFDRHAPSDKSMATVITGNAQMMMESMGYLVEAIIIALIIVYIVMAIQFESFLNPLVVMFSLPLAFSGVFGLIWITGGTINIMSMIGMILLVGIVVNNAILLVDFANQRRERGLGPVEAMLEAGPLRLRPIIMTAASTMISSLPIALALSEGSEFRQPMSLAVIGGLFTSTVLTLVVIPVGYIWVENISSGAGRLYNKLFTRKKSQPEPAELVETPPDSEEK</sequence>
<reference evidence="2 3" key="1">
    <citation type="journal article" date="2012" name="Environ. Microbiol.">
        <title>The genome sequence of Desulfatibacillum alkenivorans AK-01: a blueprint for anaerobic alkane oxidation.</title>
        <authorList>
            <person name="Callaghan A.V."/>
            <person name="Morris B.E."/>
            <person name="Pereira I.A."/>
            <person name="McInerney M.J."/>
            <person name="Austin R.N."/>
            <person name="Groves J.T."/>
            <person name="Kukor J.J."/>
            <person name="Suflita J.M."/>
            <person name="Young L.Y."/>
            <person name="Zylstra G.J."/>
            <person name="Wawrik B."/>
        </authorList>
    </citation>
    <scope>NUCLEOTIDE SEQUENCE [LARGE SCALE GENOMIC DNA]</scope>
    <source>
        <strain evidence="2 3">AK-01</strain>
    </source>
</reference>
<dbReference type="Gene3D" id="3.30.70.1320">
    <property type="entry name" value="Multidrug efflux transporter AcrB pore domain like"/>
    <property type="match status" value="1"/>
</dbReference>
<evidence type="ECO:0000256" key="1">
    <source>
        <dbReference type="SAM" id="Phobius"/>
    </source>
</evidence>
<dbReference type="Gene3D" id="3.30.2090.10">
    <property type="entry name" value="Multidrug efflux transporter AcrB TolC docking domain, DN and DC subdomains"/>
    <property type="match status" value="2"/>
</dbReference>
<name>B8FLR4_DESAL</name>
<feature type="transmembrane region" description="Helical" evidence="1">
    <location>
        <begin position="951"/>
        <end position="972"/>
    </location>
</feature>
<dbReference type="RefSeq" id="WP_015948472.1">
    <property type="nucleotide sequence ID" value="NC_011768.1"/>
</dbReference>
<evidence type="ECO:0000313" key="2">
    <source>
        <dbReference type="EMBL" id="ACL05418.1"/>
    </source>
</evidence>
<organism evidence="2 3">
    <name type="scientific">Desulfatibacillum aliphaticivorans</name>
    <dbReference type="NCBI Taxonomy" id="218208"/>
    <lineage>
        <taxon>Bacteria</taxon>
        <taxon>Pseudomonadati</taxon>
        <taxon>Thermodesulfobacteriota</taxon>
        <taxon>Desulfobacteria</taxon>
        <taxon>Desulfobacterales</taxon>
        <taxon>Desulfatibacillaceae</taxon>
        <taxon>Desulfatibacillum</taxon>
    </lineage>
</organism>
<dbReference type="Proteomes" id="UP000000739">
    <property type="component" value="Chromosome"/>
</dbReference>
<keyword evidence="1" id="KW-1133">Transmembrane helix</keyword>
<feature type="transmembrane region" description="Helical" evidence="1">
    <location>
        <begin position="363"/>
        <end position="387"/>
    </location>
</feature>
<dbReference type="EMBL" id="CP001322">
    <property type="protein sequence ID" value="ACL05418.1"/>
    <property type="molecule type" value="Genomic_DNA"/>
</dbReference>
<feature type="transmembrane region" description="Helical" evidence="1">
    <location>
        <begin position="393"/>
        <end position="414"/>
    </location>
</feature>
<dbReference type="GO" id="GO:0042910">
    <property type="term" value="F:xenobiotic transmembrane transporter activity"/>
    <property type="evidence" value="ECO:0007669"/>
    <property type="project" value="TreeGrafter"/>
</dbReference>
<feature type="transmembrane region" description="Helical" evidence="1">
    <location>
        <begin position="905"/>
        <end position="930"/>
    </location>
</feature>
<dbReference type="KEGG" id="dal:Dalk_3731"/>
<dbReference type="PANTHER" id="PTHR32063:SF0">
    <property type="entry name" value="SWARMING MOTILITY PROTEIN SWRC"/>
    <property type="match status" value="1"/>
</dbReference>
<dbReference type="PRINTS" id="PR00702">
    <property type="entry name" value="ACRIFLAVINRP"/>
</dbReference>
<feature type="transmembrane region" description="Helical" evidence="1">
    <location>
        <begin position="850"/>
        <end position="872"/>
    </location>
</feature>
<evidence type="ECO:0000313" key="3">
    <source>
        <dbReference type="Proteomes" id="UP000000739"/>
    </source>
</evidence>
<dbReference type="Pfam" id="PF00873">
    <property type="entry name" value="ACR_tran"/>
    <property type="match status" value="1"/>
</dbReference>
<protein>
    <submittedName>
        <fullName evidence="2">Acriflavin resistance protein</fullName>
    </submittedName>
</protein>
<keyword evidence="3" id="KW-1185">Reference proteome</keyword>
<dbReference type="HOGENOM" id="CLU_002755_1_2_7"/>
<dbReference type="GO" id="GO:0005886">
    <property type="term" value="C:plasma membrane"/>
    <property type="evidence" value="ECO:0007669"/>
    <property type="project" value="TreeGrafter"/>
</dbReference>
<dbReference type="Gene3D" id="3.30.70.1440">
    <property type="entry name" value="Multidrug efflux transporter AcrB pore domain"/>
    <property type="match status" value="1"/>
</dbReference>
<gene>
    <name evidence="2" type="ordered locus">Dalk_3731</name>
</gene>
<dbReference type="eggNOG" id="COG0841">
    <property type="taxonomic scope" value="Bacteria"/>
</dbReference>
<dbReference type="InterPro" id="IPR027463">
    <property type="entry name" value="AcrB_DN_DC_subdom"/>
</dbReference>
<keyword evidence="1" id="KW-0812">Transmembrane</keyword>
<dbReference type="Gene3D" id="3.30.70.1430">
    <property type="entry name" value="Multidrug efflux transporter AcrB pore domain"/>
    <property type="match status" value="2"/>
</dbReference>
<feature type="transmembrane region" description="Helical" evidence="1">
    <location>
        <begin position="341"/>
        <end position="356"/>
    </location>
</feature>
<proteinExistence type="predicted"/>
<feature type="transmembrane region" description="Helical" evidence="1">
    <location>
        <begin position="984"/>
        <end position="1008"/>
    </location>
</feature>
<feature type="transmembrane region" description="Helical" evidence="1">
    <location>
        <begin position="879"/>
        <end position="899"/>
    </location>
</feature>
<dbReference type="SUPFAM" id="SSF82714">
    <property type="entry name" value="Multidrug efflux transporter AcrB TolC docking domain, DN and DC subdomains"/>
    <property type="match status" value="2"/>
</dbReference>
<dbReference type="SUPFAM" id="SSF82866">
    <property type="entry name" value="Multidrug efflux transporter AcrB transmembrane domain"/>
    <property type="match status" value="2"/>
</dbReference>